<evidence type="ECO:0000313" key="1">
    <source>
        <dbReference type="EMBL" id="KAF2426284.1"/>
    </source>
</evidence>
<dbReference type="Proteomes" id="UP000800235">
    <property type="component" value="Unassembled WGS sequence"/>
</dbReference>
<reference evidence="1" key="1">
    <citation type="journal article" date="2020" name="Stud. Mycol.">
        <title>101 Dothideomycetes genomes: a test case for predicting lifestyles and emergence of pathogens.</title>
        <authorList>
            <person name="Haridas S."/>
            <person name="Albert R."/>
            <person name="Binder M."/>
            <person name="Bloem J."/>
            <person name="Labutti K."/>
            <person name="Salamov A."/>
            <person name="Andreopoulos B."/>
            <person name="Baker S."/>
            <person name="Barry K."/>
            <person name="Bills G."/>
            <person name="Bluhm B."/>
            <person name="Cannon C."/>
            <person name="Castanera R."/>
            <person name="Culley D."/>
            <person name="Daum C."/>
            <person name="Ezra D."/>
            <person name="Gonzalez J."/>
            <person name="Henrissat B."/>
            <person name="Kuo A."/>
            <person name="Liang C."/>
            <person name="Lipzen A."/>
            <person name="Lutzoni F."/>
            <person name="Magnuson J."/>
            <person name="Mondo S."/>
            <person name="Nolan M."/>
            <person name="Ohm R."/>
            <person name="Pangilinan J."/>
            <person name="Park H.-J."/>
            <person name="Ramirez L."/>
            <person name="Alfaro M."/>
            <person name="Sun H."/>
            <person name="Tritt A."/>
            <person name="Yoshinaga Y."/>
            <person name="Zwiers L.-H."/>
            <person name="Turgeon B."/>
            <person name="Goodwin S."/>
            <person name="Spatafora J."/>
            <person name="Crous P."/>
            <person name="Grigoriev I."/>
        </authorList>
    </citation>
    <scope>NUCLEOTIDE SEQUENCE</scope>
    <source>
        <strain evidence="1">CBS 130266</strain>
    </source>
</reference>
<dbReference type="AlphaFoldDB" id="A0A9P4NLV1"/>
<name>A0A9P4NLV1_9PEZI</name>
<accession>A0A9P4NLV1</accession>
<dbReference type="OrthoDB" id="6058203at2759"/>
<proteinExistence type="predicted"/>
<protein>
    <submittedName>
        <fullName evidence="1">Uncharacterized protein</fullName>
    </submittedName>
</protein>
<organism evidence="1 2">
    <name type="scientific">Tothia fuscella</name>
    <dbReference type="NCBI Taxonomy" id="1048955"/>
    <lineage>
        <taxon>Eukaryota</taxon>
        <taxon>Fungi</taxon>
        <taxon>Dikarya</taxon>
        <taxon>Ascomycota</taxon>
        <taxon>Pezizomycotina</taxon>
        <taxon>Dothideomycetes</taxon>
        <taxon>Pleosporomycetidae</taxon>
        <taxon>Venturiales</taxon>
        <taxon>Cylindrosympodiaceae</taxon>
        <taxon>Tothia</taxon>
    </lineage>
</organism>
<dbReference type="EMBL" id="MU007065">
    <property type="protein sequence ID" value="KAF2426284.1"/>
    <property type="molecule type" value="Genomic_DNA"/>
</dbReference>
<evidence type="ECO:0000313" key="2">
    <source>
        <dbReference type="Proteomes" id="UP000800235"/>
    </source>
</evidence>
<keyword evidence="2" id="KW-1185">Reference proteome</keyword>
<sequence>MLMTCKTIRANVLANSKLLQVQLIRIPGIRLDYPIRATEALQKYCKRAAFHAFNGLEALSNVVVYRPTEAKEHIASQECDEPVPQSQLPCWANLTLGQIQRCCSCGCEKGQLVTVIGKDGAVQVFSIRNGLIIPRYNFHPDSLDLEQPGPDDERCINFKVVATRMWTSARGSHYASHIDRMTILYKCVVRGDSIAHGPKFCVEDAIRLSRKRLKTVTWDLDNMCIIDAKDVATGPDEEVVAVALTDIKQITVAVRVHRWPSVFRIRTILTKATGDPYNYDDPAPWISVAQGETEADLKTDLILPAKISDLQIRLDTSELLVFCSSPQPTYKVLNFSNLHCKIEALPASTTRGLHESYIGLFRGVLFDVHHDHKCGSYADGSKYCINMALQLSFHNNFSPGVYLVKSVSQKDSSQKWSGLDQLPLAEHVIVGKLIGIENPKVTQLSPPLAFSPKKSRIAIADWDQIRVWSIYPDAFFKKGRGSRIPRPRDRTANLKGCFKPLKSEEADTTDDKAYTARCGHGYYHSYVCIKPDKYVQNQRDRRIVALEPVELPRRGVVYSMGFDGENSLWAWTD</sequence>
<comment type="caution">
    <text evidence="1">The sequence shown here is derived from an EMBL/GenBank/DDBJ whole genome shotgun (WGS) entry which is preliminary data.</text>
</comment>
<gene>
    <name evidence="1" type="ORF">EJ08DRAFT_377351</name>
</gene>